<organism evidence="1 2">
    <name type="scientific">Lactiplantibacillus plantarum</name>
    <name type="common">Lactobacillus plantarum</name>
    <dbReference type="NCBI Taxonomy" id="1590"/>
    <lineage>
        <taxon>Bacteria</taxon>
        <taxon>Bacillati</taxon>
        <taxon>Bacillota</taxon>
        <taxon>Bacilli</taxon>
        <taxon>Lactobacillales</taxon>
        <taxon>Lactobacillaceae</taxon>
        <taxon>Lactiplantibacillus</taxon>
    </lineage>
</organism>
<gene>
    <name evidence="1" type="ORF">Lp19_2738</name>
</gene>
<sequence>MMAKTIHLGDWVTYKPRATNGNTKVSEAPQVGQLIEQHLENGTTVNIVHNAKGHNDWTLAKHCQLVKRGTL</sequence>
<accession>A0A165QKQ6</accession>
<reference evidence="1 2" key="1">
    <citation type="submission" date="2016-03" db="EMBL/GenBank/DDBJ databases">
        <title>Comparative genomics of 54 Lactobacillus plantarum strains reveals genomic uncoupling from niche constraints.</title>
        <authorList>
            <person name="Martino M.E."/>
        </authorList>
    </citation>
    <scope>NUCLEOTIDE SEQUENCE [LARGE SCALE GENOMIC DNA]</scope>
    <source>
        <strain evidence="1 2">19.1</strain>
    </source>
</reference>
<name>A0A165QKQ6_LACPN</name>
<comment type="caution">
    <text evidence="1">The sequence shown here is derived from an EMBL/GenBank/DDBJ whole genome shotgun (WGS) entry which is preliminary data.</text>
</comment>
<dbReference type="EMBL" id="LUXM01000038">
    <property type="protein sequence ID" value="KZU92756.1"/>
    <property type="molecule type" value="Genomic_DNA"/>
</dbReference>
<evidence type="ECO:0000313" key="2">
    <source>
        <dbReference type="Proteomes" id="UP000076882"/>
    </source>
</evidence>
<protein>
    <submittedName>
        <fullName evidence="1">Uncharacterized protein</fullName>
    </submittedName>
</protein>
<dbReference type="RefSeq" id="WP_060678043.1">
    <property type="nucleotide sequence ID" value="NZ_CAXLKQ010000075.1"/>
</dbReference>
<dbReference type="Proteomes" id="UP000076882">
    <property type="component" value="Unassembled WGS sequence"/>
</dbReference>
<dbReference type="PATRIC" id="fig|1590.154.peg.3100"/>
<dbReference type="AlphaFoldDB" id="A0A165QKQ6"/>
<evidence type="ECO:0000313" key="1">
    <source>
        <dbReference type="EMBL" id="KZU92756.1"/>
    </source>
</evidence>
<proteinExistence type="predicted"/>